<keyword evidence="8" id="KW-0812">Transmembrane</keyword>
<dbReference type="NCBIfam" id="TIGR00706">
    <property type="entry name" value="SppA_dom"/>
    <property type="match status" value="1"/>
</dbReference>
<dbReference type="Pfam" id="PF01343">
    <property type="entry name" value="Peptidase_S49"/>
    <property type="match status" value="2"/>
</dbReference>
<comment type="caution">
    <text evidence="10">The sequence shown here is derived from an EMBL/GenBank/DDBJ whole genome shotgun (WGS) entry which is preliminary data.</text>
</comment>
<dbReference type="PATRIC" id="fig|742725.3.peg.809"/>
<evidence type="ECO:0000256" key="5">
    <source>
        <dbReference type="ARBA" id="ARBA00022825"/>
    </source>
</evidence>
<organism evidence="10 11">
    <name type="scientific">Alistipes indistinctus YIT 12060</name>
    <dbReference type="NCBI Taxonomy" id="742725"/>
    <lineage>
        <taxon>Bacteria</taxon>
        <taxon>Pseudomonadati</taxon>
        <taxon>Bacteroidota</taxon>
        <taxon>Bacteroidia</taxon>
        <taxon>Bacteroidales</taxon>
        <taxon>Rikenellaceae</taxon>
        <taxon>Alistipes</taxon>
    </lineage>
</organism>
<keyword evidence="5" id="KW-0720">Serine protease</keyword>
<dbReference type="InterPro" id="IPR047272">
    <property type="entry name" value="S49_SppA_C"/>
</dbReference>
<proteinExistence type="inferred from homology"/>
<dbReference type="PANTHER" id="PTHR33209:SF1">
    <property type="entry name" value="PEPTIDASE S49 DOMAIN-CONTAINING PROTEIN"/>
    <property type="match status" value="1"/>
</dbReference>
<feature type="domain" description="Peptidase S49" evidence="9">
    <location>
        <begin position="147"/>
        <end position="290"/>
    </location>
</feature>
<comment type="similarity">
    <text evidence="2">Belongs to the peptidase S49 family.</text>
</comment>
<dbReference type="InterPro" id="IPR004635">
    <property type="entry name" value="Pept_S49_SppA"/>
</dbReference>
<reference evidence="10 11" key="1">
    <citation type="submission" date="2011-08" db="EMBL/GenBank/DDBJ databases">
        <title>The Genome Sequence of Alistipes indistinctus YIT 12060.</title>
        <authorList>
            <consortium name="The Broad Institute Genome Sequencing Platform"/>
            <person name="Earl A."/>
            <person name="Ward D."/>
            <person name="Feldgarden M."/>
            <person name="Gevers D."/>
            <person name="Morotomi M."/>
            <person name="Young S.K."/>
            <person name="Zeng Q."/>
            <person name="Gargeya S."/>
            <person name="Fitzgerald M."/>
            <person name="Haas B."/>
            <person name="Abouelleil A."/>
            <person name="Alvarado L."/>
            <person name="Arachchi H.M."/>
            <person name="Berlin A."/>
            <person name="Brown A."/>
            <person name="Chapman S.B."/>
            <person name="Chen Z."/>
            <person name="Dunbar C."/>
            <person name="Freedman E."/>
            <person name="Gearin G."/>
            <person name="Gellesch M."/>
            <person name="Goldberg J."/>
            <person name="Griggs A."/>
            <person name="Gujja S."/>
            <person name="Heiman D."/>
            <person name="Howarth C."/>
            <person name="Larson L."/>
            <person name="Lui A."/>
            <person name="MacDonald P.J.P."/>
            <person name="Montmayeur A."/>
            <person name="Murphy C."/>
            <person name="Neiman D."/>
            <person name="Pearson M."/>
            <person name="Priest M."/>
            <person name="Roberts A."/>
            <person name="Saif S."/>
            <person name="Shea T."/>
            <person name="Shenoy N."/>
            <person name="Sisk P."/>
            <person name="Stolte C."/>
            <person name="Sykes S."/>
            <person name="Wortman J."/>
            <person name="Nusbaum C."/>
            <person name="Birren B."/>
        </authorList>
    </citation>
    <scope>NUCLEOTIDE SEQUENCE [LARGE SCALE GENOMIC DNA]</scope>
    <source>
        <strain evidence="10 11">YIT 12060</strain>
    </source>
</reference>
<evidence type="ECO:0000256" key="8">
    <source>
        <dbReference type="SAM" id="Phobius"/>
    </source>
</evidence>
<accession>G5H7V5</accession>
<keyword evidence="4" id="KW-0378">Hydrolase</keyword>
<evidence type="ECO:0000256" key="2">
    <source>
        <dbReference type="ARBA" id="ARBA00008683"/>
    </source>
</evidence>
<evidence type="ECO:0000313" key="11">
    <source>
        <dbReference type="Proteomes" id="UP000006008"/>
    </source>
</evidence>
<dbReference type="InterPro" id="IPR047217">
    <property type="entry name" value="S49_SppA_67K_type_N"/>
</dbReference>
<dbReference type="InterPro" id="IPR004634">
    <property type="entry name" value="Pept_S49_pIV"/>
</dbReference>
<dbReference type="CDD" id="cd07023">
    <property type="entry name" value="S49_Sppa_N_C"/>
    <property type="match status" value="1"/>
</dbReference>
<dbReference type="InterPro" id="IPR029045">
    <property type="entry name" value="ClpP/crotonase-like_dom_sf"/>
</dbReference>
<gene>
    <name evidence="10" type="ORF">HMPREF9450_00758</name>
</gene>
<dbReference type="SUPFAM" id="SSF52096">
    <property type="entry name" value="ClpP/crotonase"/>
    <property type="match status" value="2"/>
</dbReference>
<dbReference type="GO" id="GO:0008236">
    <property type="term" value="F:serine-type peptidase activity"/>
    <property type="evidence" value="ECO:0007669"/>
    <property type="project" value="UniProtKB-KW"/>
</dbReference>
<evidence type="ECO:0000256" key="1">
    <source>
        <dbReference type="ARBA" id="ARBA00004370"/>
    </source>
</evidence>
<sequence>MQSNGTEYLNNHKMNAFFKTFFASLLAVVAGGILFAVLGVMVLVGIGVSALSGSTAAVSSPAAHTVLKIDLATPVVDNPSQGALSSLDWVTMRMNRELGLLDVLGALERAESDKHIDGIYLNLSPVMPLGMATMEELRDALVKFKERSGKFVVAYSDFYTQGTYYLSSVADRLYLNPQGTLLWKGLSSNVMFYKGLLDKLGVRPEVIRHGAYKAAVEPFIMDRMSPENRRQTEELIGTIWSHVVGGIARARSLDSAALQQYASTLAIGDAALAVEKKMVDSLAYSADMEAMLAGMTGQQETRFISLEDYVMQGQVGSSGGKGSGNRIAVLYAEGDIVDGEAPEREVGGETLAAKLADLRRDEEVKAVVLRVNSPGGSALASEVIWHEMELLRAEKPVVVSMGNVAASGGYYIACPADVILASPTTITGSIGVFGLLFNAGQGLKDKLGVTVDVAKTNPSADIGFPFREVSPAERDYLQHNVERVYAGFVKHVAEGRNLTEAQVDSIGGGRVWSGVSALDNGLIDAWGGLSDAISLAADRAGVSDDFSISVPSQAPDLFTRIFTLLSARAGVDHLQNGLGELYREYAGLQKILSRQGVQAVMPYRLEIR</sequence>
<dbReference type="eggNOG" id="COG0616">
    <property type="taxonomic scope" value="Bacteria"/>
</dbReference>
<feature type="transmembrane region" description="Helical" evidence="8">
    <location>
        <begin position="21"/>
        <end position="51"/>
    </location>
</feature>
<evidence type="ECO:0000259" key="9">
    <source>
        <dbReference type="Pfam" id="PF01343"/>
    </source>
</evidence>
<evidence type="ECO:0000256" key="6">
    <source>
        <dbReference type="ARBA" id="ARBA00023136"/>
    </source>
</evidence>
<feature type="active site" description="Nucleophile" evidence="7">
    <location>
        <position position="407"/>
    </location>
</feature>
<dbReference type="GO" id="GO:0006465">
    <property type="term" value="P:signal peptide processing"/>
    <property type="evidence" value="ECO:0007669"/>
    <property type="project" value="InterPro"/>
</dbReference>
<dbReference type="PANTHER" id="PTHR33209">
    <property type="entry name" value="PROTEASE 4"/>
    <property type="match status" value="1"/>
</dbReference>
<keyword evidence="11" id="KW-1185">Reference proteome</keyword>
<dbReference type="STRING" id="742725.HMPREF9450_00758"/>
<keyword evidence="3" id="KW-0645">Protease</keyword>
<dbReference type="GO" id="GO:0016020">
    <property type="term" value="C:membrane"/>
    <property type="evidence" value="ECO:0007669"/>
    <property type="project" value="UniProtKB-SubCell"/>
</dbReference>
<feature type="active site" description="Proton donor/acceptor" evidence="7">
    <location>
        <position position="213"/>
    </location>
</feature>
<dbReference type="Proteomes" id="UP000006008">
    <property type="component" value="Unassembled WGS sequence"/>
</dbReference>
<comment type="subcellular location">
    <subcellularLocation>
        <location evidence="1">Membrane</location>
    </subcellularLocation>
</comment>
<protein>
    <submittedName>
        <fullName evidence="10">Signal peptide peptidase SppA, 67K type</fullName>
    </submittedName>
</protein>
<dbReference type="EMBL" id="ADLD01000009">
    <property type="protein sequence ID" value="EHB92554.1"/>
    <property type="molecule type" value="Genomic_DNA"/>
</dbReference>
<feature type="domain" description="Peptidase S49" evidence="9">
    <location>
        <begin position="390"/>
        <end position="542"/>
    </location>
</feature>
<dbReference type="InterPro" id="IPR002142">
    <property type="entry name" value="Peptidase_S49"/>
</dbReference>
<dbReference type="PIRSF" id="PIRSF001217">
    <property type="entry name" value="Protease_4_SppA"/>
    <property type="match status" value="1"/>
</dbReference>
<dbReference type="Gene3D" id="3.90.226.10">
    <property type="entry name" value="2-enoyl-CoA Hydratase, Chain A, domain 1"/>
    <property type="match status" value="2"/>
</dbReference>
<dbReference type="AlphaFoldDB" id="G5H7V5"/>
<dbReference type="NCBIfam" id="TIGR00705">
    <property type="entry name" value="SppA_67K"/>
    <property type="match status" value="1"/>
</dbReference>
<evidence type="ECO:0000256" key="3">
    <source>
        <dbReference type="ARBA" id="ARBA00022670"/>
    </source>
</evidence>
<dbReference type="CDD" id="cd07018">
    <property type="entry name" value="S49_SppA_67K_type"/>
    <property type="match status" value="1"/>
</dbReference>
<keyword evidence="8" id="KW-1133">Transmembrane helix</keyword>
<name>G5H7V5_9BACT</name>
<evidence type="ECO:0000256" key="4">
    <source>
        <dbReference type="ARBA" id="ARBA00022801"/>
    </source>
</evidence>
<evidence type="ECO:0000313" key="10">
    <source>
        <dbReference type="EMBL" id="EHB92554.1"/>
    </source>
</evidence>
<keyword evidence="6 8" id="KW-0472">Membrane</keyword>
<evidence type="ECO:0000256" key="7">
    <source>
        <dbReference type="PIRSR" id="PIRSR001217-1"/>
    </source>
</evidence>
<dbReference type="HOGENOM" id="CLU_008856_1_1_10"/>